<dbReference type="Proteomes" id="UP000190341">
    <property type="component" value="Unassembled WGS sequence"/>
</dbReference>
<keyword evidence="2" id="KW-1185">Reference proteome</keyword>
<sequence>MWCEELAKFPNAPAEPVQHGFRRRRGALPVAYQNTRALMNNVREGVYMPPPVLNVA</sequence>
<organism evidence="1 2">
    <name type="scientific">Pseudoxanthomonas indica</name>
    <dbReference type="NCBI Taxonomy" id="428993"/>
    <lineage>
        <taxon>Bacteria</taxon>
        <taxon>Pseudomonadati</taxon>
        <taxon>Pseudomonadota</taxon>
        <taxon>Gammaproteobacteria</taxon>
        <taxon>Lysobacterales</taxon>
        <taxon>Lysobacteraceae</taxon>
        <taxon>Pseudoxanthomonas</taxon>
    </lineage>
</organism>
<protein>
    <submittedName>
        <fullName evidence="1">Uncharacterized protein</fullName>
    </submittedName>
</protein>
<accession>A0A1T5IQ10</accession>
<evidence type="ECO:0000313" key="1">
    <source>
        <dbReference type="EMBL" id="SKC41274.1"/>
    </source>
</evidence>
<dbReference type="EMBL" id="FUZV01000001">
    <property type="protein sequence ID" value="SKC41274.1"/>
    <property type="molecule type" value="Genomic_DNA"/>
</dbReference>
<proteinExistence type="predicted"/>
<gene>
    <name evidence="1" type="ORF">SAMN06296058_0149</name>
</gene>
<evidence type="ECO:0000313" key="2">
    <source>
        <dbReference type="Proteomes" id="UP000190341"/>
    </source>
</evidence>
<name>A0A1T5IQ10_9GAMM</name>
<dbReference type="AlphaFoldDB" id="A0A1T5IQ10"/>
<reference evidence="1 2" key="1">
    <citation type="submission" date="2017-02" db="EMBL/GenBank/DDBJ databases">
        <authorList>
            <person name="Peterson S.W."/>
        </authorList>
    </citation>
    <scope>NUCLEOTIDE SEQUENCE [LARGE SCALE GENOMIC DNA]</scope>
    <source>
        <strain evidence="1 2">P15</strain>
    </source>
</reference>